<dbReference type="PANTHER" id="PTHR12526:SF625">
    <property type="entry name" value="PHOSPHATIDYLINOSITOL GLYCAN-CLASS A"/>
    <property type="match status" value="1"/>
</dbReference>
<sequence>MKIAIATVQIPFIKGGAEYLASNLLKELTERGYEADIITMPFKWYPASSIMDSILSARMIDLTEVNGVKIDKLIALKFPMYYVQHEHKVTWMLHQHRQAYELWGTEYGDLDKMEDGPRVRDIIVKNDCKFLAESKGLYTISNTVTDRLKKYNGLNSIPLYHPPSNHKEFYCDNFEDYIFYPGRITEIKRQHILIESLKYCSENIKVVLAGSIDESYRPKVQSIIKENGLENRVIFAGFITEEEKRRYYSNALAIYNGPYQEDYGYVTLEAFFALKPVLTHYDSGGPLEFVKNEHTGYITDDHPEKLAEKIDLLYNNKNKARELGLNGNRLLEDLKVDWNYVIERLIT</sequence>
<dbReference type="Gene3D" id="3.40.50.2000">
    <property type="entry name" value="Glycogen Phosphorylase B"/>
    <property type="match status" value="2"/>
</dbReference>
<proteinExistence type="predicted"/>
<dbReference type="AlphaFoldDB" id="A0A974PE39"/>
<dbReference type="SUPFAM" id="SSF53756">
    <property type="entry name" value="UDP-Glycosyltransferase/glycogen phosphorylase"/>
    <property type="match status" value="1"/>
</dbReference>
<name>A0A974PE39_9BACL</name>
<dbReference type="CDD" id="cd03801">
    <property type="entry name" value="GT4_PimA-like"/>
    <property type="match status" value="1"/>
</dbReference>
<keyword evidence="3" id="KW-1185">Reference proteome</keyword>
<gene>
    <name evidence="2" type="ORF">JI735_05745</name>
</gene>
<dbReference type="Pfam" id="PF00534">
    <property type="entry name" value="Glycos_transf_1"/>
    <property type="match status" value="1"/>
</dbReference>
<organism evidence="2 3">
    <name type="scientific">Paenibacillus sonchi</name>
    <dbReference type="NCBI Taxonomy" id="373687"/>
    <lineage>
        <taxon>Bacteria</taxon>
        <taxon>Bacillati</taxon>
        <taxon>Bacillota</taxon>
        <taxon>Bacilli</taxon>
        <taxon>Bacillales</taxon>
        <taxon>Paenibacillaceae</taxon>
        <taxon>Paenibacillus</taxon>
        <taxon>Paenibacillus sonchi group</taxon>
    </lineage>
</organism>
<dbReference type="PANTHER" id="PTHR12526">
    <property type="entry name" value="GLYCOSYLTRANSFERASE"/>
    <property type="match status" value="1"/>
</dbReference>
<reference evidence="2 3" key="1">
    <citation type="submission" date="2021-01" db="EMBL/GenBank/DDBJ databases">
        <title>Whole genome sequence of Paenibacillus sonchi LMG 24727 for comparative genomics.</title>
        <authorList>
            <person name="Lee G."/>
            <person name="Kim M.-J."/>
            <person name="Lim K."/>
            <person name="Shin J.-H."/>
        </authorList>
    </citation>
    <scope>NUCLEOTIDE SEQUENCE [LARGE SCALE GENOMIC DNA]</scope>
    <source>
        <strain evidence="2 3">LMG 24727</strain>
    </source>
</reference>
<accession>A0A974PE39</accession>
<dbReference type="GO" id="GO:0016757">
    <property type="term" value="F:glycosyltransferase activity"/>
    <property type="evidence" value="ECO:0007669"/>
    <property type="project" value="InterPro"/>
</dbReference>
<evidence type="ECO:0000313" key="3">
    <source>
        <dbReference type="Proteomes" id="UP000595841"/>
    </source>
</evidence>
<dbReference type="Proteomes" id="UP000595841">
    <property type="component" value="Chromosome"/>
</dbReference>
<protein>
    <submittedName>
        <fullName evidence="2">Glycosyltransferase family 4 protein</fullName>
    </submittedName>
</protein>
<evidence type="ECO:0000313" key="2">
    <source>
        <dbReference type="EMBL" id="QQZ62145.1"/>
    </source>
</evidence>
<evidence type="ECO:0000259" key="1">
    <source>
        <dbReference type="Pfam" id="PF00534"/>
    </source>
</evidence>
<dbReference type="KEGG" id="pson:JI735_05745"/>
<dbReference type="RefSeq" id="WP_039833602.1">
    <property type="nucleotide sequence ID" value="NZ_CP068595.1"/>
</dbReference>
<feature type="domain" description="Glycosyl transferase family 1" evidence="1">
    <location>
        <begin position="175"/>
        <end position="327"/>
    </location>
</feature>
<dbReference type="EMBL" id="CP068595">
    <property type="protein sequence ID" value="QQZ62145.1"/>
    <property type="molecule type" value="Genomic_DNA"/>
</dbReference>
<dbReference type="InterPro" id="IPR001296">
    <property type="entry name" value="Glyco_trans_1"/>
</dbReference>